<reference evidence="8" key="1">
    <citation type="journal article" date="2014" name="Nat. Commun.">
        <title>The emerging biofuel crop Camelina sativa retains a highly undifferentiated hexaploid genome structure.</title>
        <authorList>
            <person name="Kagale S."/>
            <person name="Koh C."/>
            <person name="Nixon J."/>
            <person name="Bollina V."/>
            <person name="Clarke W.E."/>
            <person name="Tuteja R."/>
            <person name="Spillane C."/>
            <person name="Robinson S.J."/>
            <person name="Links M.G."/>
            <person name="Clarke C."/>
            <person name="Higgins E.E."/>
            <person name="Huebert T."/>
            <person name="Sharpe A.G."/>
            <person name="Parkin I.A."/>
        </authorList>
    </citation>
    <scope>NUCLEOTIDE SEQUENCE [LARGE SCALE GENOMIC DNA]</scope>
    <source>
        <strain evidence="8">cv. DH55</strain>
    </source>
</reference>
<dbReference type="Pfam" id="PF00856">
    <property type="entry name" value="SET"/>
    <property type="match status" value="1"/>
</dbReference>
<dbReference type="Gene3D" id="2.170.270.10">
    <property type="entry name" value="SET domain"/>
    <property type="match status" value="1"/>
</dbReference>
<reference evidence="9" key="2">
    <citation type="submission" date="2025-08" db="UniProtKB">
        <authorList>
            <consortium name="RefSeq"/>
        </authorList>
    </citation>
    <scope>IDENTIFICATION</scope>
    <source>
        <tissue evidence="9">Leaf</tissue>
    </source>
</reference>
<evidence type="ECO:0000256" key="4">
    <source>
        <dbReference type="ARBA" id="ARBA00023015"/>
    </source>
</evidence>
<keyword evidence="2" id="KW-0808">Transferase</keyword>
<dbReference type="SUPFAM" id="SSF82199">
    <property type="entry name" value="SET domain"/>
    <property type="match status" value="1"/>
</dbReference>
<sequence>MSESISEDKQKISYVIYGARTYMFRIDDKRVIDATRAGSIAHLINHSCVPNCYSRVITVNGEEHIIIFAKRDIPKWEELTYDYRFFSIGERLSCSCGFQGCRGVVNDTEAEEQQSKIYTSGNNHPL</sequence>
<dbReference type="GeneID" id="104700309"/>
<accession>A0ABM1Q701</accession>
<evidence type="ECO:0000259" key="6">
    <source>
        <dbReference type="PROSITE" id="PS50280"/>
    </source>
</evidence>
<feature type="domain" description="SET" evidence="6">
    <location>
        <begin position="1"/>
        <end position="84"/>
    </location>
</feature>
<dbReference type="Proteomes" id="UP000694864">
    <property type="component" value="Chromosome 7"/>
</dbReference>
<gene>
    <name evidence="9" type="primary">LOC104700309</name>
</gene>
<keyword evidence="1" id="KW-0489">Methyltransferase</keyword>
<protein>
    <submittedName>
        <fullName evidence="9">Histone-lysine N-methyltransferase ATX1-like</fullName>
    </submittedName>
</protein>
<dbReference type="PANTHER" id="PTHR45838:SF4">
    <property type="entry name" value="HISTONE-LYSINE N-METHYLTRANSFERASE TRITHORAX"/>
    <property type="match status" value="1"/>
</dbReference>
<name>A0ABM1Q701_CAMSA</name>
<dbReference type="InterPro" id="IPR003616">
    <property type="entry name" value="Post-SET_dom"/>
</dbReference>
<keyword evidence="5" id="KW-0804">Transcription</keyword>
<dbReference type="PROSITE" id="PS50868">
    <property type="entry name" value="POST_SET"/>
    <property type="match status" value="1"/>
</dbReference>
<keyword evidence="4" id="KW-0805">Transcription regulation</keyword>
<dbReference type="PROSITE" id="PS50280">
    <property type="entry name" value="SET"/>
    <property type="match status" value="1"/>
</dbReference>
<organism evidence="8 9">
    <name type="scientific">Camelina sativa</name>
    <name type="common">False flax</name>
    <name type="synonym">Myagrum sativum</name>
    <dbReference type="NCBI Taxonomy" id="90675"/>
    <lineage>
        <taxon>Eukaryota</taxon>
        <taxon>Viridiplantae</taxon>
        <taxon>Streptophyta</taxon>
        <taxon>Embryophyta</taxon>
        <taxon>Tracheophyta</taxon>
        <taxon>Spermatophyta</taxon>
        <taxon>Magnoliopsida</taxon>
        <taxon>eudicotyledons</taxon>
        <taxon>Gunneridae</taxon>
        <taxon>Pentapetalae</taxon>
        <taxon>rosids</taxon>
        <taxon>malvids</taxon>
        <taxon>Brassicales</taxon>
        <taxon>Brassicaceae</taxon>
        <taxon>Camelineae</taxon>
        <taxon>Camelina</taxon>
    </lineage>
</organism>
<keyword evidence="8" id="KW-1185">Reference proteome</keyword>
<keyword evidence="3" id="KW-0949">S-adenosyl-L-methionine</keyword>
<proteinExistence type="predicted"/>
<dbReference type="InterPro" id="IPR046341">
    <property type="entry name" value="SET_dom_sf"/>
</dbReference>
<dbReference type="InterPro" id="IPR001214">
    <property type="entry name" value="SET_dom"/>
</dbReference>
<evidence type="ECO:0000313" key="8">
    <source>
        <dbReference type="Proteomes" id="UP000694864"/>
    </source>
</evidence>
<evidence type="ECO:0000259" key="7">
    <source>
        <dbReference type="PROSITE" id="PS50868"/>
    </source>
</evidence>
<evidence type="ECO:0000313" key="9">
    <source>
        <dbReference type="RefSeq" id="XP_019082539.1"/>
    </source>
</evidence>
<evidence type="ECO:0000256" key="3">
    <source>
        <dbReference type="ARBA" id="ARBA00022691"/>
    </source>
</evidence>
<evidence type="ECO:0000256" key="5">
    <source>
        <dbReference type="ARBA" id="ARBA00023163"/>
    </source>
</evidence>
<dbReference type="PANTHER" id="PTHR45838">
    <property type="entry name" value="HISTONE-LYSINE-N-METHYLTRANSFERASE 2 KMT2 FAMILY MEMBER"/>
    <property type="match status" value="1"/>
</dbReference>
<dbReference type="RefSeq" id="XP_019082539.1">
    <property type="nucleotide sequence ID" value="XM_019226994.1"/>
</dbReference>
<feature type="domain" description="Post-SET" evidence="7">
    <location>
        <begin position="90"/>
        <end position="106"/>
    </location>
</feature>
<evidence type="ECO:0000256" key="2">
    <source>
        <dbReference type="ARBA" id="ARBA00022679"/>
    </source>
</evidence>
<dbReference type="SMART" id="SM00317">
    <property type="entry name" value="SET"/>
    <property type="match status" value="1"/>
</dbReference>
<evidence type="ECO:0000256" key="1">
    <source>
        <dbReference type="ARBA" id="ARBA00022603"/>
    </source>
</evidence>